<name>A0A370IE60_9NOCA</name>
<comment type="caution">
    <text evidence="1">The sequence shown here is derived from an EMBL/GenBank/DDBJ whole genome shotgun (WGS) entry which is preliminary data.</text>
</comment>
<evidence type="ECO:0000313" key="1">
    <source>
        <dbReference type="EMBL" id="RDI69005.1"/>
    </source>
</evidence>
<proteinExistence type="predicted"/>
<dbReference type="AlphaFoldDB" id="A0A370IE60"/>
<organism evidence="1 2">
    <name type="scientific">Nocardia pseudobrasiliensis</name>
    <dbReference type="NCBI Taxonomy" id="45979"/>
    <lineage>
        <taxon>Bacteria</taxon>
        <taxon>Bacillati</taxon>
        <taxon>Actinomycetota</taxon>
        <taxon>Actinomycetes</taxon>
        <taxon>Mycobacteriales</taxon>
        <taxon>Nocardiaceae</taxon>
        <taxon>Nocardia</taxon>
    </lineage>
</organism>
<dbReference type="STRING" id="1210086.GCA_001613105_00396"/>
<keyword evidence="2" id="KW-1185">Reference proteome</keyword>
<sequence>MTSDEDLIDRLVASIEAVAGLRPAVPLGLQRDRTRAAVDAGSEGIEIRVAATALPLPPLLEKLAGMVREVLEQTDRPDIPVRVVVTELDADAFREVDSGNRSVT</sequence>
<dbReference type="RefSeq" id="WP_067990850.1">
    <property type="nucleotide sequence ID" value="NZ_QQBC01000001.1"/>
</dbReference>
<reference evidence="1 2" key="1">
    <citation type="submission" date="2018-07" db="EMBL/GenBank/DDBJ databases">
        <title>Genomic Encyclopedia of Type Strains, Phase IV (KMG-IV): sequencing the most valuable type-strain genomes for metagenomic binning, comparative biology and taxonomic classification.</title>
        <authorList>
            <person name="Goeker M."/>
        </authorList>
    </citation>
    <scope>NUCLEOTIDE SEQUENCE [LARGE SCALE GENOMIC DNA]</scope>
    <source>
        <strain evidence="1 2">DSM 44290</strain>
    </source>
</reference>
<accession>A0A370IE60</accession>
<protein>
    <submittedName>
        <fullName evidence="1">Uncharacterized protein</fullName>
    </submittedName>
</protein>
<evidence type="ECO:0000313" key="2">
    <source>
        <dbReference type="Proteomes" id="UP000254869"/>
    </source>
</evidence>
<dbReference type="Proteomes" id="UP000254869">
    <property type="component" value="Unassembled WGS sequence"/>
</dbReference>
<dbReference type="EMBL" id="QQBC01000001">
    <property type="protein sequence ID" value="RDI69005.1"/>
    <property type="molecule type" value="Genomic_DNA"/>
</dbReference>
<gene>
    <name evidence="1" type="ORF">DFR76_101542</name>
</gene>